<dbReference type="AlphaFoldDB" id="A0A3L6Q9P1"/>
<dbReference type="Proteomes" id="UP000275267">
    <property type="component" value="Unassembled WGS sequence"/>
</dbReference>
<comment type="caution">
    <text evidence="2">The sequence shown here is derived from an EMBL/GenBank/DDBJ whole genome shotgun (WGS) entry which is preliminary data.</text>
</comment>
<evidence type="ECO:0000313" key="2">
    <source>
        <dbReference type="EMBL" id="RLM74548.1"/>
    </source>
</evidence>
<reference evidence="3" key="1">
    <citation type="journal article" date="2019" name="Nat. Commun.">
        <title>The genome of broomcorn millet.</title>
        <authorList>
            <person name="Zou C."/>
            <person name="Miki D."/>
            <person name="Li D."/>
            <person name="Tang Q."/>
            <person name="Xiao L."/>
            <person name="Rajput S."/>
            <person name="Deng P."/>
            <person name="Jia W."/>
            <person name="Huang R."/>
            <person name="Zhang M."/>
            <person name="Sun Y."/>
            <person name="Hu J."/>
            <person name="Fu X."/>
            <person name="Schnable P.S."/>
            <person name="Li F."/>
            <person name="Zhang H."/>
            <person name="Feng B."/>
            <person name="Zhu X."/>
            <person name="Liu R."/>
            <person name="Schnable J.C."/>
            <person name="Zhu J.-K."/>
            <person name="Zhang H."/>
        </authorList>
    </citation>
    <scope>NUCLEOTIDE SEQUENCE [LARGE SCALE GENOMIC DNA]</scope>
</reference>
<dbReference type="STRING" id="4540.A0A3L6Q9P1"/>
<evidence type="ECO:0000313" key="3">
    <source>
        <dbReference type="Proteomes" id="UP000275267"/>
    </source>
</evidence>
<protein>
    <recommendedName>
        <fullName evidence="4">DUF4283 domain-containing protein</fullName>
    </recommendedName>
</protein>
<name>A0A3L6Q9P1_PANMI</name>
<dbReference type="PANTHER" id="PTHR33170:SF2">
    <property type="entry name" value="OS12G0531500 PROTEIN"/>
    <property type="match status" value="1"/>
</dbReference>
<feature type="region of interest" description="Disordered" evidence="1">
    <location>
        <begin position="80"/>
        <end position="166"/>
    </location>
</feature>
<sequence length="339" mass="37108">MLQTGWVQLFNVPDMAKNSDAVALIGELAGKVIALDEVSLIKEGPVRVKLRARDVTNLRGFVEIFVEGVGYEIKFVTETTKKIQPASRNPPPPPKKPDNEDFSDDDDADDLDEYEQELRCQLSDPTNKSSAEKQKSGQTPIPRQRTGGLELVKDVPLESEPGSTLKGTNALEIQPIAMYNPYTETLTINSESNAIPPQQPARSVRAEASHKEAETKWPSPPTGCILVHTEGGGYKFLEKDKWPTLTFQEDELGERVENKQGSINDPELLSQGSIGNGEVVETEGSQHICSDGDAEISVLVIDEDEEKWEVGSGSISKEDSGQEEVSARSSHQAQLQEPG</sequence>
<keyword evidence="3" id="KW-1185">Reference proteome</keyword>
<dbReference type="PANTHER" id="PTHR33170">
    <property type="entry name" value="DUF4283 DOMAIN-CONTAINING PROTEIN-RELATED"/>
    <property type="match status" value="1"/>
</dbReference>
<feature type="compositionally biased region" description="Basic and acidic residues" evidence="1">
    <location>
        <begin position="204"/>
        <end position="215"/>
    </location>
</feature>
<feature type="compositionally biased region" description="Polar residues" evidence="1">
    <location>
        <begin position="327"/>
        <end position="339"/>
    </location>
</feature>
<organism evidence="2 3">
    <name type="scientific">Panicum miliaceum</name>
    <name type="common">Proso millet</name>
    <name type="synonym">Broomcorn millet</name>
    <dbReference type="NCBI Taxonomy" id="4540"/>
    <lineage>
        <taxon>Eukaryota</taxon>
        <taxon>Viridiplantae</taxon>
        <taxon>Streptophyta</taxon>
        <taxon>Embryophyta</taxon>
        <taxon>Tracheophyta</taxon>
        <taxon>Spermatophyta</taxon>
        <taxon>Magnoliopsida</taxon>
        <taxon>Liliopsida</taxon>
        <taxon>Poales</taxon>
        <taxon>Poaceae</taxon>
        <taxon>PACMAD clade</taxon>
        <taxon>Panicoideae</taxon>
        <taxon>Panicodae</taxon>
        <taxon>Paniceae</taxon>
        <taxon>Panicinae</taxon>
        <taxon>Panicum</taxon>
        <taxon>Panicum sect. Panicum</taxon>
    </lineage>
</organism>
<evidence type="ECO:0008006" key="4">
    <source>
        <dbReference type="Google" id="ProtNLM"/>
    </source>
</evidence>
<gene>
    <name evidence="2" type="ORF">C2845_PM15G01420</name>
</gene>
<feature type="region of interest" description="Disordered" evidence="1">
    <location>
        <begin position="307"/>
        <end position="339"/>
    </location>
</feature>
<dbReference type="EMBL" id="PQIB02000013">
    <property type="protein sequence ID" value="RLM74548.1"/>
    <property type="molecule type" value="Genomic_DNA"/>
</dbReference>
<proteinExistence type="predicted"/>
<evidence type="ECO:0000256" key="1">
    <source>
        <dbReference type="SAM" id="MobiDB-lite"/>
    </source>
</evidence>
<feature type="compositionally biased region" description="Acidic residues" evidence="1">
    <location>
        <begin position="100"/>
        <end position="115"/>
    </location>
</feature>
<accession>A0A3L6Q9P1</accession>
<feature type="region of interest" description="Disordered" evidence="1">
    <location>
        <begin position="193"/>
        <end position="223"/>
    </location>
</feature>